<keyword evidence="3" id="KW-0560">Oxidoreductase</keyword>
<evidence type="ECO:0000259" key="2">
    <source>
        <dbReference type="Pfam" id="PF19051"/>
    </source>
</evidence>
<dbReference type="GO" id="GO:0000166">
    <property type="term" value="F:nucleotide binding"/>
    <property type="evidence" value="ECO:0007669"/>
    <property type="project" value="InterPro"/>
</dbReference>
<dbReference type="InterPro" id="IPR006311">
    <property type="entry name" value="TAT_signal"/>
</dbReference>
<evidence type="ECO:0000313" key="4">
    <source>
        <dbReference type="Proteomes" id="UP000318626"/>
    </source>
</evidence>
<dbReference type="Pfam" id="PF01408">
    <property type="entry name" value="GFO_IDH_MocA"/>
    <property type="match status" value="1"/>
</dbReference>
<feature type="domain" description="Gfo/Idh/MocA-like oxidoreductase bacterial type C-terminal" evidence="2">
    <location>
        <begin position="387"/>
        <end position="457"/>
    </location>
</feature>
<dbReference type="InterPro" id="IPR036291">
    <property type="entry name" value="NAD(P)-bd_dom_sf"/>
</dbReference>
<dbReference type="GO" id="GO:0050112">
    <property type="term" value="F:inositol 2-dehydrogenase (NAD+) activity"/>
    <property type="evidence" value="ECO:0007669"/>
    <property type="project" value="UniProtKB-EC"/>
</dbReference>
<dbReference type="SUPFAM" id="SSF55347">
    <property type="entry name" value="Glyceraldehyde-3-phosphate dehydrogenase-like, C-terminal domain"/>
    <property type="match status" value="1"/>
</dbReference>
<dbReference type="EMBL" id="CP036289">
    <property type="protein sequence ID" value="QDU73749.1"/>
    <property type="molecule type" value="Genomic_DNA"/>
</dbReference>
<dbReference type="AlphaFoldDB" id="A0A518C3F2"/>
<sequence length="461" mass="51642">MSLSKPNRRDFLTATGASGMTLTALGWKSLVRGDSPSDQLRVGVIGTGVRGKYLIGNLPTSVRVTAICDCACSRMDETLHPQDEFIEVLEGFKELYASRCRQYQDYRVMLDREPLDAVIIATPDHHHSSAALLALDAGLDVYLEKPMTVSIGEGRLIVDKVKQTGRILQVGSQQRSMEMNQFACDFIRGGGLGKITAVELPNYPGPIINPSFAEEPIPDGFNWGLFLGPVAMRAHNRRLWNKDQFKVNDLLWRGWDLFQEFSGHLMTNWGAHSIDMVLSALGCDETGPVSIRTTRLDSLDEIWRAWDHKTPPPSTQDERRFWPVEMKFANGIPLQFSGGNKPICFHGELGTLEMGRNTFNVSPAELVIDAPSPRLSEKWRGAGNVARPHLQNWLDCIRSRKPPIAPAEVGHRTATVCHLANLARELNRPLLWNPDIERFVDDKEANSRLVRPRRVGFELTT</sequence>
<evidence type="ECO:0000313" key="3">
    <source>
        <dbReference type="EMBL" id="QDU73749.1"/>
    </source>
</evidence>
<protein>
    <submittedName>
        <fullName evidence="3">Inositol 2-dehydrogenase</fullName>
        <ecNumber evidence="3">1.1.1.18</ecNumber>
    </submittedName>
</protein>
<dbReference type="RefSeq" id="WP_196782269.1">
    <property type="nucleotide sequence ID" value="NZ_CP036289.1"/>
</dbReference>
<proteinExistence type="predicted"/>
<dbReference type="Gene3D" id="3.40.50.720">
    <property type="entry name" value="NAD(P)-binding Rossmann-like Domain"/>
    <property type="match status" value="1"/>
</dbReference>
<dbReference type="EC" id="1.1.1.18" evidence="3"/>
<dbReference type="InterPro" id="IPR043906">
    <property type="entry name" value="Gfo/Idh/MocA_OxRdtase_bact_C"/>
</dbReference>
<dbReference type="Proteomes" id="UP000318626">
    <property type="component" value="Chromosome"/>
</dbReference>
<name>A0A518C3F2_9BACT</name>
<accession>A0A518C3F2</accession>
<dbReference type="PANTHER" id="PTHR43818:SF5">
    <property type="entry name" value="OXIDOREDUCTASE FAMILY PROTEIN"/>
    <property type="match status" value="1"/>
</dbReference>
<dbReference type="KEGG" id="bvo:Pan97_07480"/>
<dbReference type="Pfam" id="PF19051">
    <property type="entry name" value="GFO_IDH_MocA_C2"/>
    <property type="match status" value="1"/>
</dbReference>
<feature type="domain" description="Gfo/Idh/MocA-like oxidoreductase N-terminal" evidence="1">
    <location>
        <begin position="40"/>
        <end position="171"/>
    </location>
</feature>
<reference evidence="4" key="1">
    <citation type="submission" date="2019-02" db="EMBL/GenBank/DDBJ databases">
        <title>Deep-cultivation of Planctomycetes and their phenomic and genomic characterization uncovers novel biology.</title>
        <authorList>
            <person name="Wiegand S."/>
            <person name="Jogler M."/>
            <person name="Boedeker C."/>
            <person name="Pinto D."/>
            <person name="Vollmers J."/>
            <person name="Rivas-Marin E."/>
            <person name="Kohn T."/>
            <person name="Peeters S.H."/>
            <person name="Heuer A."/>
            <person name="Rast P."/>
            <person name="Oberbeckmann S."/>
            <person name="Bunk B."/>
            <person name="Jeske O."/>
            <person name="Meyerdierks A."/>
            <person name="Storesund J.E."/>
            <person name="Kallscheuer N."/>
            <person name="Luecker S."/>
            <person name="Lage O.M."/>
            <person name="Pohl T."/>
            <person name="Merkel B.J."/>
            <person name="Hornburger P."/>
            <person name="Mueller R.-W."/>
            <person name="Bruemmer F."/>
            <person name="Labrenz M."/>
            <person name="Spormann A.M."/>
            <person name="Op den Camp H."/>
            <person name="Overmann J."/>
            <person name="Amann R."/>
            <person name="Jetten M.S.M."/>
            <person name="Mascher T."/>
            <person name="Medema M.H."/>
            <person name="Devos D.P."/>
            <person name="Kaster A.-K."/>
            <person name="Ovreas L."/>
            <person name="Rohde M."/>
            <person name="Galperin M.Y."/>
            <person name="Jogler C."/>
        </authorList>
    </citation>
    <scope>NUCLEOTIDE SEQUENCE [LARGE SCALE GENOMIC DNA]</scope>
    <source>
        <strain evidence="4">Pan97</strain>
    </source>
</reference>
<dbReference type="InterPro" id="IPR000683">
    <property type="entry name" value="Gfo/Idh/MocA-like_OxRdtase_N"/>
</dbReference>
<dbReference type="PANTHER" id="PTHR43818">
    <property type="entry name" value="BCDNA.GH03377"/>
    <property type="match status" value="1"/>
</dbReference>
<organism evidence="3 4">
    <name type="scientific">Bremerella volcania</name>
    <dbReference type="NCBI Taxonomy" id="2527984"/>
    <lineage>
        <taxon>Bacteria</taxon>
        <taxon>Pseudomonadati</taxon>
        <taxon>Planctomycetota</taxon>
        <taxon>Planctomycetia</taxon>
        <taxon>Pirellulales</taxon>
        <taxon>Pirellulaceae</taxon>
        <taxon>Bremerella</taxon>
    </lineage>
</organism>
<keyword evidence="4" id="KW-1185">Reference proteome</keyword>
<dbReference type="Gene3D" id="3.30.360.10">
    <property type="entry name" value="Dihydrodipicolinate Reductase, domain 2"/>
    <property type="match status" value="1"/>
</dbReference>
<dbReference type="InterPro" id="IPR050463">
    <property type="entry name" value="Gfo/Idh/MocA_oxidrdct_glycsds"/>
</dbReference>
<dbReference type="PROSITE" id="PS51318">
    <property type="entry name" value="TAT"/>
    <property type="match status" value="1"/>
</dbReference>
<evidence type="ECO:0000259" key="1">
    <source>
        <dbReference type="Pfam" id="PF01408"/>
    </source>
</evidence>
<dbReference type="SUPFAM" id="SSF51735">
    <property type="entry name" value="NAD(P)-binding Rossmann-fold domains"/>
    <property type="match status" value="1"/>
</dbReference>
<gene>
    <name evidence="3" type="primary">iolG_1</name>
    <name evidence="3" type="ORF">Pan97_07480</name>
</gene>